<comment type="similarity">
    <text evidence="2">Belongs to the glycosyltransferase 47 family.</text>
</comment>
<dbReference type="AlphaFoldDB" id="A0A8J4RP88"/>
<dbReference type="InterPro" id="IPR004263">
    <property type="entry name" value="Exostosin"/>
</dbReference>
<feature type="transmembrane region" description="Helical" evidence="7">
    <location>
        <begin position="12"/>
        <end position="31"/>
    </location>
</feature>
<evidence type="ECO:0000256" key="3">
    <source>
        <dbReference type="ARBA" id="ARBA00022676"/>
    </source>
</evidence>
<feature type="region of interest" description="Disordered" evidence="6">
    <location>
        <begin position="67"/>
        <end position="88"/>
    </location>
</feature>
<evidence type="ECO:0000256" key="4">
    <source>
        <dbReference type="ARBA" id="ARBA00022968"/>
    </source>
</evidence>
<dbReference type="EMBL" id="JRKL02000628">
    <property type="protein sequence ID" value="KAF3969619.1"/>
    <property type="molecule type" value="Genomic_DNA"/>
</dbReference>
<organism evidence="9 10">
    <name type="scientific">Castanea mollissima</name>
    <name type="common">Chinese chestnut</name>
    <dbReference type="NCBI Taxonomy" id="60419"/>
    <lineage>
        <taxon>Eukaryota</taxon>
        <taxon>Viridiplantae</taxon>
        <taxon>Streptophyta</taxon>
        <taxon>Embryophyta</taxon>
        <taxon>Tracheophyta</taxon>
        <taxon>Spermatophyta</taxon>
        <taxon>Magnoliopsida</taxon>
        <taxon>eudicotyledons</taxon>
        <taxon>Gunneridae</taxon>
        <taxon>Pentapetalae</taxon>
        <taxon>rosids</taxon>
        <taxon>fabids</taxon>
        <taxon>Fagales</taxon>
        <taxon>Fagaceae</taxon>
        <taxon>Castanea</taxon>
    </lineage>
</organism>
<evidence type="ECO:0000256" key="1">
    <source>
        <dbReference type="ARBA" id="ARBA00004323"/>
    </source>
</evidence>
<name>A0A8J4RP88_9ROSI</name>
<evidence type="ECO:0000313" key="9">
    <source>
        <dbReference type="EMBL" id="KAF3969619.1"/>
    </source>
</evidence>
<keyword evidence="5" id="KW-0333">Golgi apparatus</keyword>
<evidence type="ECO:0000313" key="10">
    <source>
        <dbReference type="Proteomes" id="UP000737018"/>
    </source>
</evidence>
<evidence type="ECO:0000256" key="6">
    <source>
        <dbReference type="SAM" id="MobiDB-lite"/>
    </source>
</evidence>
<proteinExistence type="inferred from homology"/>
<dbReference type="Pfam" id="PF03016">
    <property type="entry name" value="Exostosin_GT47"/>
    <property type="match status" value="1"/>
</dbReference>
<feature type="domain" description="Exostosin GT47" evidence="8">
    <location>
        <begin position="213"/>
        <end position="548"/>
    </location>
</feature>
<dbReference type="OrthoDB" id="1924787at2759"/>
<reference evidence="9" key="1">
    <citation type="submission" date="2020-03" db="EMBL/GenBank/DDBJ databases">
        <title>Castanea mollissima Vanexum genome sequencing.</title>
        <authorList>
            <person name="Staton M."/>
        </authorList>
    </citation>
    <scope>NUCLEOTIDE SEQUENCE</scope>
    <source>
        <tissue evidence="9">Leaf</tissue>
    </source>
</reference>
<keyword evidence="3" id="KW-0328">Glycosyltransferase</keyword>
<protein>
    <recommendedName>
        <fullName evidence="8">Exostosin GT47 domain-containing protein</fullName>
    </recommendedName>
</protein>
<dbReference type="GO" id="GO:0016757">
    <property type="term" value="F:glycosyltransferase activity"/>
    <property type="evidence" value="ECO:0007669"/>
    <property type="project" value="UniProtKB-KW"/>
</dbReference>
<evidence type="ECO:0000256" key="2">
    <source>
        <dbReference type="ARBA" id="ARBA00010271"/>
    </source>
</evidence>
<comment type="subcellular location">
    <subcellularLocation>
        <location evidence="1">Golgi apparatus membrane</location>
        <topology evidence="1">Single-pass type II membrane protein</topology>
    </subcellularLocation>
</comment>
<keyword evidence="3" id="KW-0808">Transferase</keyword>
<evidence type="ECO:0000256" key="7">
    <source>
        <dbReference type="SAM" id="Phobius"/>
    </source>
</evidence>
<gene>
    <name evidence="9" type="ORF">CMV_006611</name>
</gene>
<dbReference type="Proteomes" id="UP000737018">
    <property type="component" value="Unassembled WGS sequence"/>
</dbReference>
<keyword evidence="7" id="KW-0472">Membrane</keyword>
<dbReference type="GO" id="GO:0000139">
    <property type="term" value="C:Golgi membrane"/>
    <property type="evidence" value="ECO:0007669"/>
    <property type="project" value="UniProtKB-SubCell"/>
</dbReference>
<comment type="caution">
    <text evidence="9">The sequence shown here is derived from an EMBL/GenBank/DDBJ whole genome shotgun (WGS) entry which is preliminary data.</text>
</comment>
<accession>A0A8J4RP88</accession>
<keyword evidence="10" id="KW-1185">Reference proteome</keyword>
<evidence type="ECO:0000259" key="8">
    <source>
        <dbReference type="Pfam" id="PF03016"/>
    </source>
</evidence>
<keyword evidence="7" id="KW-1133">Transmembrane helix</keyword>
<dbReference type="PANTHER" id="PTHR11062">
    <property type="entry name" value="EXOSTOSIN HEPARAN SULFATE GLYCOSYLTRANSFERASE -RELATED"/>
    <property type="match status" value="1"/>
</dbReference>
<evidence type="ECO:0000256" key="5">
    <source>
        <dbReference type="ARBA" id="ARBA00023034"/>
    </source>
</evidence>
<dbReference type="PANTHER" id="PTHR11062:SF282">
    <property type="entry name" value="XYLOGLUCAN GALACTOSYLTRANSFERASE GT11-RELATED"/>
    <property type="match status" value="1"/>
</dbReference>
<keyword evidence="7" id="KW-0812">Transmembrane</keyword>
<keyword evidence="4" id="KW-0735">Signal-anchor</keyword>
<sequence length="643" mass="74675">MDSPIIGKRRIQFWFVVLASFLLWLLILYFFHSAPIVGKPGVNLVGDNLANSVNFGDSNSVLLPGNSNESVDRLPRKGNFPSEETEDFVEPVKDTNVKEVVVKEKNATENWFKYKPFGNFSAGDYGLENFDHVVVSERQVRLNNQTDLAENEVQFVSQVHNSETNKEESDDEVAISQNEFEPTGSLSMVENRNESITKESSNEYVDSDSDLCLGRYIYVHDLPSRFNENLLKHCQLLTNWTDMCLFTSNLGLGPRLPNLSRVYSKTGWFATNQFLLEVIFHNRMKQYKCLTNDSSLASAIFVPYYAGLDVSRYLWYSNTSMRDAASLELVKWLREKPEWKKMWGRDHFLVAGRITWDFRRMGKKDSDWGNKLMLLPESRNMTMLIIESSPWDNNDFAIPYPTYFHPSNDNEVFQWQHRMRRQKRRFLFSFAGAPRPNLQDSIRNEIIDQCRASRKKCRLLECNGRVNRCYKPVYVMKMFQSSVFCLQPAGDSFTRRSTFDSILAGCIPVFFHPGSAYVQYLWHLPKDYTKYSVLIPANDVKNGKVSIEKILSQIPKEKVRAMREAVIRQIPKVIYADPRSRLATIEDAFDVTVKGVLDRVEKIRREMREGKNSSFSYPEELSWKYNLFGTLGEHEWDPFFART</sequence>
<dbReference type="InterPro" id="IPR040911">
    <property type="entry name" value="Exostosin_GT47"/>
</dbReference>